<protein>
    <recommendedName>
        <fullName evidence="5">MYND-type domain-containing protein</fullName>
    </recommendedName>
</protein>
<dbReference type="GO" id="GO:0008270">
    <property type="term" value="F:zinc ion binding"/>
    <property type="evidence" value="ECO:0007669"/>
    <property type="project" value="UniProtKB-KW"/>
</dbReference>
<evidence type="ECO:0000256" key="4">
    <source>
        <dbReference type="PROSITE-ProRule" id="PRU00134"/>
    </source>
</evidence>
<dbReference type="EMBL" id="CCBP010000523">
    <property type="protein sequence ID" value="CDO77861.1"/>
    <property type="molecule type" value="Genomic_DNA"/>
</dbReference>
<sequence>MEPLTRSEHIKILASMGVEIPANTKIPDDDLEKRLRAALDAAQEKSRFITPLNHQALPQWPLKEAGVLDTSSKPLLQAVSRGNWQEAVHNHARGSRTSELFVDPFMDLRQTIMSLANVLDNGLTWCTIQDPEQEKSAINIRVLELDEKTPAMVLLYRSHTRPNAMEGARWVQQQVDQNPKSLGGLGLNISATQLEQKLLLKLLSMNAKLLPVNFEVKKQRGEEHYRASVLLPIGPLGPEAIGKLNSKTGCVICGKAASQRCGQCQSVSYCGADCQRADWREHKRTCRSLKGGRWVKAHFRAVAPGMEGMHTVFINRYSNMSRTEDLLKNTIPPSDPSTAEPPANLHGERLFLVKLQVGIVGLGRDTIMVYDRQRSFGNVYIVRADDEKTFAELVLEMMGPRGGYGGVKMYRWARRLSDWEFSICIDREPEADIKW</sequence>
<dbReference type="PROSITE" id="PS01360">
    <property type="entry name" value="ZF_MYND_1"/>
    <property type="match status" value="1"/>
</dbReference>
<evidence type="ECO:0000313" key="6">
    <source>
        <dbReference type="EMBL" id="CDO77861.1"/>
    </source>
</evidence>
<dbReference type="SUPFAM" id="SSF144232">
    <property type="entry name" value="HIT/MYND zinc finger-like"/>
    <property type="match status" value="1"/>
</dbReference>
<dbReference type="AlphaFoldDB" id="A0A060SUR5"/>
<comment type="caution">
    <text evidence="6">The sequence shown here is derived from an EMBL/GenBank/DDBJ whole genome shotgun (WGS) entry which is preliminary data.</text>
</comment>
<evidence type="ECO:0000256" key="2">
    <source>
        <dbReference type="ARBA" id="ARBA00022771"/>
    </source>
</evidence>
<evidence type="ECO:0000259" key="5">
    <source>
        <dbReference type="PROSITE" id="PS50865"/>
    </source>
</evidence>
<dbReference type="OMA" id="LKMYRWA"/>
<feature type="domain" description="MYND-type" evidence="5">
    <location>
        <begin position="250"/>
        <end position="286"/>
    </location>
</feature>
<dbReference type="STRING" id="5643.A0A060SUR5"/>
<dbReference type="Proteomes" id="UP000029665">
    <property type="component" value="Unassembled WGS sequence"/>
</dbReference>
<dbReference type="Gene3D" id="6.10.140.2220">
    <property type="match status" value="1"/>
</dbReference>
<reference evidence="6" key="1">
    <citation type="submission" date="2014-01" db="EMBL/GenBank/DDBJ databases">
        <title>The genome of the white-rot fungus Pycnoporus cinnabarinus: a basidiomycete model with a versatile arsenal for lignocellulosic biomass breakdown.</title>
        <authorList>
            <person name="Levasseur A."/>
            <person name="Lomascolo A."/>
            <person name="Ruiz-Duenas F.J."/>
            <person name="Uzan E."/>
            <person name="Piumi F."/>
            <person name="Kues U."/>
            <person name="Ram A.F.J."/>
            <person name="Murat C."/>
            <person name="Haon M."/>
            <person name="Benoit I."/>
            <person name="Arfi Y."/>
            <person name="Chevret D."/>
            <person name="Drula E."/>
            <person name="Kwon M.J."/>
            <person name="Gouret P."/>
            <person name="Lesage-Meessen L."/>
            <person name="Lombard V."/>
            <person name="Mariette J."/>
            <person name="Noirot C."/>
            <person name="Park J."/>
            <person name="Patyshakuliyeva A."/>
            <person name="Wieneger R.A.B."/>
            <person name="Wosten H.A.B."/>
            <person name="Martin F."/>
            <person name="Coutinho P.M."/>
            <person name="de Vries R."/>
            <person name="Martinez A.T."/>
            <person name="Klopp C."/>
            <person name="Pontarotti P."/>
            <person name="Henrissat B."/>
            <person name="Record E."/>
        </authorList>
    </citation>
    <scope>NUCLEOTIDE SEQUENCE [LARGE SCALE GENOMIC DNA]</scope>
    <source>
        <strain evidence="6">BRFM137</strain>
    </source>
</reference>
<evidence type="ECO:0000256" key="3">
    <source>
        <dbReference type="ARBA" id="ARBA00022833"/>
    </source>
</evidence>
<keyword evidence="2 4" id="KW-0863">Zinc-finger</keyword>
<keyword evidence="1" id="KW-0479">Metal-binding</keyword>
<accession>A0A060SUR5</accession>
<proteinExistence type="predicted"/>
<organism evidence="6 7">
    <name type="scientific">Pycnoporus cinnabarinus</name>
    <name type="common">Cinnabar-red polypore</name>
    <name type="synonym">Trametes cinnabarina</name>
    <dbReference type="NCBI Taxonomy" id="5643"/>
    <lineage>
        <taxon>Eukaryota</taxon>
        <taxon>Fungi</taxon>
        <taxon>Dikarya</taxon>
        <taxon>Basidiomycota</taxon>
        <taxon>Agaricomycotina</taxon>
        <taxon>Agaricomycetes</taxon>
        <taxon>Polyporales</taxon>
        <taxon>Polyporaceae</taxon>
        <taxon>Trametes</taxon>
    </lineage>
</organism>
<evidence type="ECO:0000313" key="7">
    <source>
        <dbReference type="Proteomes" id="UP000029665"/>
    </source>
</evidence>
<keyword evidence="7" id="KW-1185">Reference proteome</keyword>
<dbReference type="InterPro" id="IPR002893">
    <property type="entry name" value="Znf_MYND"/>
</dbReference>
<dbReference type="OrthoDB" id="341421at2759"/>
<keyword evidence="3" id="KW-0862">Zinc</keyword>
<dbReference type="HOGENOM" id="CLU_038729_0_0_1"/>
<gene>
    <name evidence="6" type="ORF">BN946_scf184668.g5</name>
</gene>
<dbReference type="PROSITE" id="PS50865">
    <property type="entry name" value="ZF_MYND_2"/>
    <property type="match status" value="1"/>
</dbReference>
<evidence type="ECO:0000256" key="1">
    <source>
        <dbReference type="ARBA" id="ARBA00022723"/>
    </source>
</evidence>
<name>A0A060SUR5_PYCCI</name>
<dbReference type="Pfam" id="PF01753">
    <property type="entry name" value="zf-MYND"/>
    <property type="match status" value="1"/>
</dbReference>